<dbReference type="OrthoDB" id="3399at2759"/>
<dbReference type="GO" id="GO:0005634">
    <property type="term" value="C:nucleus"/>
    <property type="evidence" value="ECO:0007669"/>
    <property type="project" value="UniProtKB-SubCell"/>
</dbReference>
<evidence type="ECO:0000256" key="23">
    <source>
        <dbReference type="ARBA" id="ARBA00023163"/>
    </source>
</evidence>
<evidence type="ECO:0000256" key="9">
    <source>
        <dbReference type="ARBA" id="ARBA00019973"/>
    </source>
</evidence>
<comment type="subunit">
    <text evidence="6">Component of the EKC/KEOPS complex composed of at least BUD32, CGI121, GON7, KAE1 and PCC1; the whole complex dimerizes.</text>
</comment>
<evidence type="ECO:0000259" key="29">
    <source>
        <dbReference type="PROSITE" id="PS50011"/>
    </source>
</evidence>
<evidence type="ECO:0000256" key="2">
    <source>
        <dbReference type="ARBA" id="ARBA00004123"/>
    </source>
</evidence>
<evidence type="ECO:0000256" key="10">
    <source>
        <dbReference type="ARBA" id="ARBA00022454"/>
    </source>
</evidence>
<evidence type="ECO:0000256" key="12">
    <source>
        <dbReference type="ARBA" id="ARBA00022527"/>
    </source>
</evidence>
<keyword evidence="21" id="KW-0805">Transcription regulation</keyword>
<keyword evidence="24" id="KW-0539">Nucleus</keyword>
<evidence type="ECO:0000313" key="30">
    <source>
        <dbReference type="EMBL" id="ANZ75436.1"/>
    </source>
</evidence>
<evidence type="ECO:0000256" key="22">
    <source>
        <dbReference type="ARBA" id="ARBA00023159"/>
    </source>
</evidence>
<dbReference type="PANTHER" id="PTHR12209">
    <property type="entry name" value="NON-SPECIFIC SERINE/THREONINE PROTEIN KINASE"/>
    <property type="match status" value="1"/>
</dbReference>
<keyword evidence="18" id="KW-0378">Hydrolase</keyword>
<dbReference type="PROSITE" id="PS00109">
    <property type="entry name" value="PROTEIN_KINASE_TYR"/>
    <property type="match status" value="1"/>
</dbReference>
<keyword evidence="15" id="KW-0819">tRNA processing</keyword>
<dbReference type="FunFam" id="1.10.510.10:FF:000745">
    <property type="entry name" value="Serine/threonine-protein kinase BUD32"/>
    <property type="match status" value="1"/>
</dbReference>
<dbReference type="GO" id="GO:0005524">
    <property type="term" value="F:ATP binding"/>
    <property type="evidence" value="ECO:0007669"/>
    <property type="project" value="UniProtKB-KW"/>
</dbReference>
<evidence type="ECO:0000256" key="8">
    <source>
        <dbReference type="ARBA" id="ARBA00013948"/>
    </source>
</evidence>
<evidence type="ECO:0000256" key="4">
    <source>
        <dbReference type="ARBA" id="ARBA00004574"/>
    </source>
</evidence>
<dbReference type="Pfam" id="PF00069">
    <property type="entry name" value="Pkinase"/>
    <property type="match status" value="1"/>
</dbReference>
<keyword evidence="10" id="KW-0158">Chromosome</keyword>
<dbReference type="PROSITE" id="PS50011">
    <property type="entry name" value="PROTEIN_KINASE_DOM"/>
    <property type="match status" value="1"/>
</dbReference>
<evidence type="ECO:0000256" key="5">
    <source>
        <dbReference type="ARBA" id="ARBA00010630"/>
    </source>
</evidence>
<dbReference type="SUPFAM" id="SSF56112">
    <property type="entry name" value="Protein kinase-like (PK-like)"/>
    <property type="match status" value="1"/>
</dbReference>
<dbReference type="PANTHER" id="PTHR12209:SF0">
    <property type="entry name" value="EKC_KEOPS COMPLEX SUBUNIT TP53RK"/>
    <property type="match status" value="1"/>
</dbReference>
<keyword evidence="19" id="KW-0067">ATP-binding</keyword>
<reference evidence="30 31" key="1">
    <citation type="submission" date="2016-02" db="EMBL/GenBank/DDBJ databases">
        <title>Comparative genomic and transcriptomic foundation for Pichia pastoris.</title>
        <authorList>
            <person name="Love K.R."/>
            <person name="Shah K.A."/>
            <person name="Whittaker C.A."/>
            <person name="Wu J."/>
            <person name="Bartlett M.C."/>
            <person name="Ma D."/>
            <person name="Leeson R.L."/>
            <person name="Priest M."/>
            <person name="Young S.K."/>
            <person name="Love J.C."/>
        </authorList>
    </citation>
    <scope>NUCLEOTIDE SEQUENCE [LARGE SCALE GENOMIC DNA]</scope>
    <source>
        <strain evidence="30 31">ATCC 28485</strain>
    </source>
</reference>
<evidence type="ECO:0000256" key="19">
    <source>
        <dbReference type="ARBA" id="ARBA00022840"/>
    </source>
</evidence>
<gene>
    <name evidence="30" type="primary">BUD32</name>
    <name evidence="30" type="ORF">ATY40_BA7502838</name>
</gene>
<dbReference type="GO" id="GO:0004674">
    <property type="term" value="F:protein serine/threonine kinase activity"/>
    <property type="evidence" value="ECO:0007669"/>
    <property type="project" value="UniProtKB-KW"/>
</dbReference>
<dbReference type="AlphaFoldDB" id="A0A1B2JBM1"/>
<dbReference type="InterPro" id="IPR000719">
    <property type="entry name" value="Prot_kinase_dom"/>
</dbReference>
<dbReference type="Gene3D" id="1.10.510.10">
    <property type="entry name" value="Transferase(Phosphotransferase) domain 1"/>
    <property type="match status" value="1"/>
</dbReference>
<evidence type="ECO:0000256" key="17">
    <source>
        <dbReference type="ARBA" id="ARBA00022777"/>
    </source>
</evidence>
<keyword evidence="16" id="KW-0547">Nucleotide-binding</keyword>
<evidence type="ECO:0000256" key="16">
    <source>
        <dbReference type="ARBA" id="ARBA00022741"/>
    </source>
</evidence>
<dbReference type="NCBIfam" id="TIGR03724">
    <property type="entry name" value="arch_bud32"/>
    <property type="match status" value="1"/>
</dbReference>
<protein>
    <recommendedName>
        <fullName evidence="9">EKC/KEOPS complex subunit BUD32</fullName>
        <ecNumber evidence="7">2.7.11.1</ecNumber>
    </recommendedName>
    <alternativeName>
        <fullName evidence="25 26">Atypical Serine/threonine protein kinase BUD32</fullName>
    </alternativeName>
    <alternativeName>
        <fullName evidence="8">EKC/KEOPS complex subunit bud32</fullName>
    </alternativeName>
</protein>
<keyword evidence="14" id="KW-0808">Transferase</keyword>
<name>A0A1B2JBM1_PICPA</name>
<sequence length="270" mass="30813">MSVQLINKAQELLNNIPLNVISQGAEAIVFETQTHPFLPKSNQLSTTKFIIKYRPRKPYRHPTLDLQIVNSRTQSEARLLHKLYQLGIKAPRLMAVDGPNGIIWMESVGGTLPNGETSSLKNMLWFKEKSQEERKDSENESNIALDGEVRDIMSKVGAAVAKLHLANIVHGDLTSSNIILDQRNDKWEPMLIDFGLSSYSLLAEDEAVDLYVLERALISTHPIYFKSYNEWLLQGYERTFKEASSSKKFKEISRRLQDVRLRGRKRSMLG</sequence>
<feature type="domain" description="Protein kinase" evidence="29">
    <location>
        <begin position="15"/>
        <end position="270"/>
    </location>
</feature>
<evidence type="ECO:0000256" key="7">
    <source>
        <dbReference type="ARBA" id="ARBA00012513"/>
    </source>
</evidence>
<evidence type="ECO:0000256" key="25">
    <source>
        <dbReference type="ARBA" id="ARBA00030980"/>
    </source>
</evidence>
<evidence type="ECO:0000256" key="24">
    <source>
        <dbReference type="ARBA" id="ARBA00023242"/>
    </source>
</evidence>
<dbReference type="GO" id="GO:0016787">
    <property type="term" value="F:hydrolase activity"/>
    <property type="evidence" value="ECO:0007669"/>
    <property type="project" value="UniProtKB-KW"/>
</dbReference>
<comment type="catalytic activity">
    <reaction evidence="28">
        <text>L-seryl-[protein] + ATP = O-phospho-L-seryl-[protein] + ADP + H(+)</text>
        <dbReference type="Rhea" id="RHEA:17989"/>
        <dbReference type="Rhea" id="RHEA-COMP:9863"/>
        <dbReference type="Rhea" id="RHEA-COMP:11604"/>
        <dbReference type="ChEBI" id="CHEBI:15378"/>
        <dbReference type="ChEBI" id="CHEBI:29999"/>
        <dbReference type="ChEBI" id="CHEBI:30616"/>
        <dbReference type="ChEBI" id="CHEBI:83421"/>
        <dbReference type="ChEBI" id="CHEBI:456216"/>
        <dbReference type="EC" id="2.7.11.1"/>
    </reaction>
</comment>
<proteinExistence type="inferred from homology"/>
<evidence type="ECO:0000256" key="15">
    <source>
        <dbReference type="ARBA" id="ARBA00022694"/>
    </source>
</evidence>
<dbReference type="GO" id="GO:0000408">
    <property type="term" value="C:EKC/KEOPS complex"/>
    <property type="evidence" value="ECO:0007669"/>
    <property type="project" value="TreeGrafter"/>
</dbReference>
<evidence type="ECO:0000256" key="21">
    <source>
        <dbReference type="ARBA" id="ARBA00023015"/>
    </source>
</evidence>
<keyword evidence="17" id="KW-0418">Kinase</keyword>
<comment type="function">
    <text evidence="1">Component of the EKC/KEOPS complex that is required for the formation of a threonylcarbamoyl group on adenosine at position 37 (t(6)A37) in tRNAs that read codons beginning with adenine. The complex is probably involved in the transfer of the threonylcarbamoyl moiety of threonylcarbamoyl-AMP (TC-AMP) to the N6 group of A37. BUD32 has ATPase activity in the context of the EKC/KEOPS complex and likely plays a supporting role to the catalytic subunit KAE1. The EKC/KEOPS complex also promotes both telomere uncapping and telomere elongation. The complex is required for efficient recruitment of transcriptional coactivators.</text>
</comment>
<dbReference type="Gene3D" id="3.30.200.20">
    <property type="entry name" value="Phosphorylase Kinase, domain 1"/>
    <property type="match status" value="1"/>
</dbReference>
<evidence type="ECO:0000256" key="28">
    <source>
        <dbReference type="ARBA" id="ARBA00048679"/>
    </source>
</evidence>
<evidence type="ECO:0000256" key="27">
    <source>
        <dbReference type="ARBA" id="ARBA00047899"/>
    </source>
</evidence>
<comment type="subcellular location">
    <subcellularLocation>
        <location evidence="4">Chromosome</location>
        <location evidence="4">Telomere</location>
    </subcellularLocation>
    <subcellularLocation>
        <location evidence="3">Cytoplasm</location>
    </subcellularLocation>
    <subcellularLocation>
        <location evidence="2">Nucleus</location>
    </subcellularLocation>
</comment>
<dbReference type="InterPro" id="IPR011009">
    <property type="entry name" value="Kinase-like_dom_sf"/>
</dbReference>
<dbReference type="EMBL" id="CP014585">
    <property type="protein sequence ID" value="ANZ75436.1"/>
    <property type="molecule type" value="Genomic_DNA"/>
</dbReference>
<keyword evidence="12" id="KW-0723">Serine/threonine-protein kinase</keyword>
<dbReference type="GO" id="GO:0000781">
    <property type="term" value="C:chromosome, telomeric region"/>
    <property type="evidence" value="ECO:0007669"/>
    <property type="project" value="UniProtKB-SubCell"/>
</dbReference>
<evidence type="ECO:0000256" key="18">
    <source>
        <dbReference type="ARBA" id="ARBA00022801"/>
    </source>
</evidence>
<comment type="catalytic activity">
    <reaction evidence="27">
        <text>L-threonyl-[protein] + ATP = O-phospho-L-threonyl-[protein] + ADP + H(+)</text>
        <dbReference type="Rhea" id="RHEA:46608"/>
        <dbReference type="Rhea" id="RHEA-COMP:11060"/>
        <dbReference type="Rhea" id="RHEA-COMP:11605"/>
        <dbReference type="ChEBI" id="CHEBI:15378"/>
        <dbReference type="ChEBI" id="CHEBI:30013"/>
        <dbReference type="ChEBI" id="CHEBI:30616"/>
        <dbReference type="ChEBI" id="CHEBI:61977"/>
        <dbReference type="ChEBI" id="CHEBI:456216"/>
        <dbReference type="EC" id="2.7.11.1"/>
    </reaction>
</comment>
<dbReference type="InterPro" id="IPR022495">
    <property type="entry name" value="Bud32"/>
</dbReference>
<keyword evidence="11" id="KW-0963">Cytoplasm</keyword>
<evidence type="ECO:0000256" key="6">
    <source>
        <dbReference type="ARBA" id="ARBA00011534"/>
    </source>
</evidence>
<keyword evidence="31" id="KW-1185">Reference proteome</keyword>
<evidence type="ECO:0000256" key="14">
    <source>
        <dbReference type="ARBA" id="ARBA00022679"/>
    </source>
</evidence>
<keyword evidence="20" id="KW-0779">Telomere</keyword>
<evidence type="ECO:0000313" key="31">
    <source>
        <dbReference type="Proteomes" id="UP000094565"/>
    </source>
</evidence>
<evidence type="ECO:0000256" key="3">
    <source>
        <dbReference type="ARBA" id="ARBA00004496"/>
    </source>
</evidence>
<dbReference type="InterPro" id="IPR008266">
    <property type="entry name" value="Tyr_kinase_AS"/>
</dbReference>
<keyword evidence="22" id="KW-0010">Activator</keyword>
<dbReference type="EC" id="2.7.11.1" evidence="7"/>
<keyword evidence="13" id="KW-0597">Phosphoprotein</keyword>
<dbReference type="GO" id="GO:0005829">
    <property type="term" value="C:cytosol"/>
    <property type="evidence" value="ECO:0007669"/>
    <property type="project" value="TreeGrafter"/>
</dbReference>
<evidence type="ECO:0000256" key="20">
    <source>
        <dbReference type="ARBA" id="ARBA00022895"/>
    </source>
</evidence>
<evidence type="ECO:0000256" key="26">
    <source>
        <dbReference type="ARBA" id="ARBA00033194"/>
    </source>
</evidence>
<evidence type="ECO:0000256" key="13">
    <source>
        <dbReference type="ARBA" id="ARBA00022553"/>
    </source>
</evidence>
<dbReference type="GO" id="GO:0070525">
    <property type="term" value="P:tRNA threonylcarbamoyladenosine metabolic process"/>
    <property type="evidence" value="ECO:0007669"/>
    <property type="project" value="TreeGrafter"/>
</dbReference>
<accession>A0A1B2JBM1</accession>
<keyword evidence="23" id="KW-0804">Transcription</keyword>
<comment type="similarity">
    <text evidence="5">Belongs to the protein kinase superfamily. BUD32 family.</text>
</comment>
<dbReference type="GO" id="GO:0008033">
    <property type="term" value="P:tRNA processing"/>
    <property type="evidence" value="ECO:0007669"/>
    <property type="project" value="UniProtKB-KW"/>
</dbReference>
<evidence type="ECO:0000256" key="11">
    <source>
        <dbReference type="ARBA" id="ARBA00022490"/>
    </source>
</evidence>
<dbReference type="Proteomes" id="UP000094565">
    <property type="component" value="Chromosome 2"/>
</dbReference>
<evidence type="ECO:0000256" key="1">
    <source>
        <dbReference type="ARBA" id="ARBA00003747"/>
    </source>
</evidence>
<organism evidence="30 31">
    <name type="scientific">Komagataella pastoris</name>
    <name type="common">Yeast</name>
    <name type="synonym">Pichia pastoris</name>
    <dbReference type="NCBI Taxonomy" id="4922"/>
    <lineage>
        <taxon>Eukaryota</taxon>
        <taxon>Fungi</taxon>
        <taxon>Dikarya</taxon>
        <taxon>Ascomycota</taxon>
        <taxon>Saccharomycotina</taxon>
        <taxon>Pichiomycetes</taxon>
        <taxon>Pichiales</taxon>
        <taxon>Pichiaceae</taxon>
        <taxon>Komagataella</taxon>
    </lineage>
</organism>